<sequence length="158" mass="16444">MTAPVPPAPSTPTDSPETASTAAEPTGAASPAAAPPAGRYGRSAARRDRRPLVGAVLGVAFLALLGWIGWSYLSGSTISGTVIAFEATSDETVRVRLEVAKEEGVEGVCTIRSRSVDGVEVGRMDVEFAAEETTAVRVVEMRTSARASTGELLHCQTR</sequence>
<gene>
    <name evidence="3" type="ORF">FHU37_002995</name>
</gene>
<organism evidence="3 4">
    <name type="scientific">Allostreptomyces psammosilenae</name>
    <dbReference type="NCBI Taxonomy" id="1892865"/>
    <lineage>
        <taxon>Bacteria</taxon>
        <taxon>Bacillati</taxon>
        <taxon>Actinomycetota</taxon>
        <taxon>Actinomycetes</taxon>
        <taxon>Kitasatosporales</taxon>
        <taxon>Streptomycetaceae</taxon>
        <taxon>Allostreptomyces</taxon>
    </lineage>
</organism>
<keyword evidence="4" id="KW-1185">Reference proteome</keyword>
<comment type="caution">
    <text evidence="3">The sequence shown here is derived from an EMBL/GenBank/DDBJ whole genome shotgun (WGS) entry which is preliminary data.</text>
</comment>
<dbReference type="AlphaFoldDB" id="A0A853A6F1"/>
<proteinExistence type="predicted"/>
<evidence type="ECO:0000256" key="1">
    <source>
        <dbReference type="SAM" id="MobiDB-lite"/>
    </source>
</evidence>
<feature type="transmembrane region" description="Helical" evidence="2">
    <location>
        <begin position="52"/>
        <end position="73"/>
    </location>
</feature>
<name>A0A853A6F1_9ACTN</name>
<feature type="region of interest" description="Disordered" evidence="1">
    <location>
        <begin position="1"/>
        <end position="45"/>
    </location>
</feature>
<keyword evidence="2" id="KW-1133">Transmembrane helix</keyword>
<evidence type="ECO:0000256" key="2">
    <source>
        <dbReference type="SAM" id="Phobius"/>
    </source>
</evidence>
<accession>A0A853A6F1</accession>
<reference evidence="3 4" key="1">
    <citation type="submission" date="2020-07" db="EMBL/GenBank/DDBJ databases">
        <title>Sequencing the genomes of 1000 actinobacteria strains.</title>
        <authorList>
            <person name="Klenk H.-P."/>
        </authorList>
    </citation>
    <scope>NUCLEOTIDE SEQUENCE [LARGE SCALE GENOMIC DNA]</scope>
    <source>
        <strain evidence="3 4">DSM 42178</strain>
    </source>
</reference>
<evidence type="ECO:0000313" key="3">
    <source>
        <dbReference type="EMBL" id="NYI06052.1"/>
    </source>
</evidence>
<dbReference type="Pfam" id="PF14155">
    <property type="entry name" value="DUF4307"/>
    <property type="match status" value="1"/>
</dbReference>
<evidence type="ECO:0008006" key="5">
    <source>
        <dbReference type="Google" id="ProtNLM"/>
    </source>
</evidence>
<dbReference type="EMBL" id="JACBZD010000001">
    <property type="protein sequence ID" value="NYI06052.1"/>
    <property type="molecule type" value="Genomic_DNA"/>
</dbReference>
<feature type="compositionally biased region" description="Pro residues" evidence="1">
    <location>
        <begin position="1"/>
        <end position="10"/>
    </location>
</feature>
<protein>
    <recommendedName>
        <fullName evidence="5">DUF4307 domain-containing protein</fullName>
    </recommendedName>
</protein>
<dbReference type="InterPro" id="IPR025443">
    <property type="entry name" value="DUF4307"/>
</dbReference>
<evidence type="ECO:0000313" key="4">
    <source>
        <dbReference type="Proteomes" id="UP000567795"/>
    </source>
</evidence>
<dbReference type="Proteomes" id="UP000567795">
    <property type="component" value="Unassembled WGS sequence"/>
</dbReference>
<keyword evidence="2" id="KW-0472">Membrane</keyword>
<keyword evidence="2" id="KW-0812">Transmembrane</keyword>
<dbReference type="RefSeq" id="WP_179814688.1">
    <property type="nucleotide sequence ID" value="NZ_JACBZD010000001.1"/>
</dbReference>
<feature type="compositionally biased region" description="Low complexity" evidence="1">
    <location>
        <begin position="11"/>
        <end position="43"/>
    </location>
</feature>